<evidence type="ECO:0000256" key="1">
    <source>
        <dbReference type="SAM" id="MobiDB-lite"/>
    </source>
</evidence>
<accession>A0A1V3W9Y3</accession>
<protein>
    <submittedName>
        <fullName evidence="2">Uncharacterized protein</fullName>
    </submittedName>
</protein>
<sequence length="59" mass="5761">MLSSDPGRPMPPAAVVLGHLALPEFAARASAAVSGHPGTGNRVPDVCGALGRGDLGGID</sequence>
<organism evidence="2 3">
    <name type="scientific">Mycobacterium kansasii</name>
    <dbReference type="NCBI Taxonomy" id="1768"/>
    <lineage>
        <taxon>Bacteria</taxon>
        <taxon>Bacillati</taxon>
        <taxon>Actinomycetota</taxon>
        <taxon>Actinomycetes</taxon>
        <taxon>Mycobacteriales</taxon>
        <taxon>Mycobacteriaceae</taxon>
        <taxon>Mycobacterium</taxon>
    </lineage>
</organism>
<evidence type="ECO:0000313" key="3">
    <source>
        <dbReference type="Proteomes" id="UP000189229"/>
    </source>
</evidence>
<comment type="caution">
    <text evidence="2">The sequence shown here is derived from an EMBL/GenBank/DDBJ whole genome shotgun (WGS) entry which is preliminary data.</text>
</comment>
<gene>
    <name evidence="2" type="ORF">BZL30_9400</name>
</gene>
<feature type="compositionally biased region" description="Gly residues" evidence="1">
    <location>
        <begin position="50"/>
        <end position="59"/>
    </location>
</feature>
<dbReference type="EMBL" id="MVBM01000016">
    <property type="protein sequence ID" value="OOK63750.1"/>
    <property type="molecule type" value="Genomic_DNA"/>
</dbReference>
<feature type="region of interest" description="Disordered" evidence="1">
    <location>
        <begin position="33"/>
        <end position="59"/>
    </location>
</feature>
<evidence type="ECO:0000313" key="2">
    <source>
        <dbReference type="EMBL" id="OOK63750.1"/>
    </source>
</evidence>
<reference evidence="2 3" key="1">
    <citation type="submission" date="2017-02" db="EMBL/GenBank/DDBJ databases">
        <title>Complete genome sequences of Mycobacterium kansasii strains isolated from rhesus macaques.</title>
        <authorList>
            <person name="Panda A."/>
            <person name="Nagaraj S."/>
            <person name="Zhao X."/>
            <person name="Tettelin H."/>
            <person name="Detolla L.J."/>
        </authorList>
    </citation>
    <scope>NUCLEOTIDE SEQUENCE [LARGE SCALE GENOMIC DNA]</scope>
    <source>
        <strain evidence="2 3">11-3813</strain>
    </source>
</reference>
<dbReference type="AlphaFoldDB" id="A0A1V3W9Y3"/>
<dbReference type="Proteomes" id="UP000189229">
    <property type="component" value="Unassembled WGS sequence"/>
</dbReference>
<proteinExistence type="predicted"/>
<name>A0A1V3W9Y3_MYCKA</name>